<evidence type="ECO:0000313" key="3">
    <source>
        <dbReference type="Proteomes" id="UP000193411"/>
    </source>
</evidence>
<comment type="caution">
    <text evidence="2">The sequence shown here is derived from an EMBL/GenBank/DDBJ whole genome shotgun (WGS) entry which is preliminary data.</text>
</comment>
<dbReference type="Proteomes" id="UP000193411">
    <property type="component" value="Unassembled WGS sequence"/>
</dbReference>
<organism evidence="2 3">
    <name type="scientific">Catenaria anguillulae PL171</name>
    <dbReference type="NCBI Taxonomy" id="765915"/>
    <lineage>
        <taxon>Eukaryota</taxon>
        <taxon>Fungi</taxon>
        <taxon>Fungi incertae sedis</taxon>
        <taxon>Blastocladiomycota</taxon>
        <taxon>Blastocladiomycetes</taxon>
        <taxon>Blastocladiales</taxon>
        <taxon>Catenariaceae</taxon>
        <taxon>Catenaria</taxon>
    </lineage>
</organism>
<evidence type="ECO:0000256" key="1">
    <source>
        <dbReference type="SAM" id="MobiDB-lite"/>
    </source>
</evidence>
<dbReference type="AlphaFoldDB" id="A0A1Y2HSC1"/>
<name>A0A1Y2HSC1_9FUNG</name>
<feature type="compositionally biased region" description="Polar residues" evidence="1">
    <location>
        <begin position="1"/>
        <end position="14"/>
    </location>
</feature>
<proteinExistence type="predicted"/>
<reference evidence="2 3" key="1">
    <citation type="submission" date="2016-07" db="EMBL/GenBank/DDBJ databases">
        <title>Pervasive Adenine N6-methylation of Active Genes in Fungi.</title>
        <authorList>
            <consortium name="DOE Joint Genome Institute"/>
            <person name="Mondo S.J."/>
            <person name="Dannebaum R.O."/>
            <person name="Kuo R.C."/>
            <person name="Labutti K."/>
            <person name="Haridas S."/>
            <person name="Kuo A."/>
            <person name="Salamov A."/>
            <person name="Ahrendt S.R."/>
            <person name="Lipzen A."/>
            <person name="Sullivan W."/>
            <person name="Andreopoulos W.B."/>
            <person name="Clum A."/>
            <person name="Lindquist E."/>
            <person name="Daum C."/>
            <person name="Ramamoorthy G.K."/>
            <person name="Gryganskyi A."/>
            <person name="Culley D."/>
            <person name="Magnuson J.K."/>
            <person name="James T.Y."/>
            <person name="O'Malley M.A."/>
            <person name="Stajich J.E."/>
            <person name="Spatafora J.W."/>
            <person name="Visel A."/>
            <person name="Grigoriev I.V."/>
        </authorList>
    </citation>
    <scope>NUCLEOTIDE SEQUENCE [LARGE SCALE GENOMIC DNA]</scope>
    <source>
        <strain evidence="2 3">PL171</strain>
    </source>
</reference>
<sequence>MKFSQSITTPSSPSHGRPAIPALFAAQVQLGGRRRQHFGSRRLPLVGRSPCSPAARQCYSQFAGHPVPLGALLSHAAYRPPPAAASSTATEVDLTAPHQNPTDAGANNTSGYQEPVMSNRFRLLVKSLDQFLDLIVAPVTVENLKTELTNMSRDDPQQAQAYVDGVRHYVIERSKRHLVWFLHTEKLKEKLDRLDRDIYEARLQVAIRRKGQQQRAPCLSP</sequence>
<dbReference type="EMBL" id="MCFL01000012">
    <property type="protein sequence ID" value="ORZ37439.1"/>
    <property type="molecule type" value="Genomic_DNA"/>
</dbReference>
<gene>
    <name evidence="2" type="ORF">BCR44DRAFT_1033226</name>
</gene>
<accession>A0A1Y2HSC1</accession>
<keyword evidence="3" id="KW-1185">Reference proteome</keyword>
<protein>
    <submittedName>
        <fullName evidence="2">Uncharacterized protein</fullName>
    </submittedName>
</protein>
<evidence type="ECO:0000313" key="2">
    <source>
        <dbReference type="EMBL" id="ORZ37439.1"/>
    </source>
</evidence>
<feature type="region of interest" description="Disordered" evidence="1">
    <location>
        <begin position="1"/>
        <end position="20"/>
    </location>
</feature>